<dbReference type="Proteomes" id="UP000253975">
    <property type="component" value="Unassembled WGS sequence"/>
</dbReference>
<dbReference type="AlphaFoldDB" id="A0A369LDQ7"/>
<sequence length="92" mass="9743">MGVFETCPAVACSGAALPHGLIGMRCIARQSATGQCAILSMQAMFGLAFDASVALEALSALAVFVRPNASLRDFSENVRARSCFAFVTVQWR</sequence>
<accession>A0A369LDQ7</accession>
<comment type="caution">
    <text evidence="1">The sequence shown here is derived from an EMBL/GenBank/DDBJ whole genome shotgun (WGS) entry which is preliminary data.</text>
</comment>
<organism evidence="1 2">
    <name type="scientific">Slackia isoflavoniconvertens</name>
    <dbReference type="NCBI Taxonomy" id="572010"/>
    <lineage>
        <taxon>Bacteria</taxon>
        <taxon>Bacillati</taxon>
        <taxon>Actinomycetota</taxon>
        <taxon>Coriobacteriia</taxon>
        <taxon>Eggerthellales</taxon>
        <taxon>Eggerthellaceae</taxon>
        <taxon>Slackia</taxon>
    </lineage>
</organism>
<evidence type="ECO:0000313" key="2">
    <source>
        <dbReference type="Proteomes" id="UP000253975"/>
    </source>
</evidence>
<gene>
    <name evidence="1" type="ORF">C1881_07260</name>
</gene>
<reference evidence="1 2" key="1">
    <citation type="journal article" date="2018" name="Elife">
        <title>Discovery and characterization of a prevalent human gut bacterial enzyme sufficient for the inactivation of a family of plant toxins.</title>
        <authorList>
            <person name="Koppel N."/>
            <person name="Bisanz J.E."/>
            <person name="Pandelia M.E."/>
            <person name="Turnbaugh P.J."/>
            <person name="Balskus E.P."/>
        </authorList>
    </citation>
    <scope>NUCLEOTIDE SEQUENCE [LARGE SCALE GENOMIC DNA]</scope>
    <source>
        <strain evidence="1 2">OB21 GAM31</strain>
    </source>
</reference>
<evidence type="ECO:0000313" key="1">
    <source>
        <dbReference type="EMBL" id="RDB57773.1"/>
    </source>
</evidence>
<name>A0A369LDQ7_9ACTN</name>
<proteinExistence type="predicted"/>
<dbReference type="EMBL" id="PPTO01000011">
    <property type="protein sequence ID" value="RDB57773.1"/>
    <property type="molecule type" value="Genomic_DNA"/>
</dbReference>
<protein>
    <submittedName>
        <fullName evidence="1">Uncharacterized protein</fullName>
    </submittedName>
</protein>